<feature type="region of interest" description="Disordered" evidence="1">
    <location>
        <begin position="1"/>
        <end position="22"/>
    </location>
</feature>
<comment type="caution">
    <text evidence="2">The sequence shown here is derived from an EMBL/GenBank/DDBJ whole genome shotgun (WGS) entry which is preliminary data.</text>
</comment>
<dbReference type="EMBL" id="WIGN01000595">
    <property type="protein sequence ID" value="KAF6787593.1"/>
    <property type="molecule type" value="Genomic_DNA"/>
</dbReference>
<organism evidence="2 3">
    <name type="scientific">Colletotrichum sojae</name>
    <dbReference type="NCBI Taxonomy" id="2175907"/>
    <lineage>
        <taxon>Eukaryota</taxon>
        <taxon>Fungi</taxon>
        <taxon>Dikarya</taxon>
        <taxon>Ascomycota</taxon>
        <taxon>Pezizomycotina</taxon>
        <taxon>Sordariomycetes</taxon>
        <taxon>Hypocreomycetidae</taxon>
        <taxon>Glomerellales</taxon>
        <taxon>Glomerellaceae</taxon>
        <taxon>Colletotrichum</taxon>
        <taxon>Colletotrichum orchidearum species complex</taxon>
    </lineage>
</organism>
<evidence type="ECO:0000313" key="2">
    <source>
        <dbReference type="EMBL" id="KAF6787593.1"/>
    </source>
</evidence>
<evidence type="ECO:0000256" key="1">
    <source>
        <dbReference type="SAM" id="MobiDB-lite"/>
    </source>
</evidence>
<sequence length="278" mass="31034">MSKMQSFRGAPGFVDGSSEVDKADKEIPEMIHQARWWIPSTRHPQEPPSRPRIALSPSSTSLSSASFRLVPNAFDRLESLLPDIRVARFSYDYITQCAHVTMVETTVHHQCNRGIGTLLESAVERLSGIVAAFTTAEQHEQNGEVEALQTVFKRLRSVYCDGAAAIVVPNKCYRAPDNQLIDNETKFPFSPFVIEISCSQSFQNAKEKAELYSKISDGHIRTVLVVDINYPSISYIRLHLFATETAPTGDRVLREVQSLTLFDFADTAPVLFCFVCAS</sequence>
<keyword evidence="3" id="KW-1185">Reference proteome</keyword>
<gene>
    <name evidence="2" type="ORF">CSOJ01_15209</name>
</gene>
<feature type="region of interest" description="Disordered" evidence="1">
    <location>
        <begin position="38"/>
        <end position="59"/>
    </location>
</feature>
<proteinExistence type="predicted"/>
<name>A0A8H6IN37_9PEZI</name>
<protein>
    <submittedName>
        <fullName evidence="2">Uncharacterized protein</fullName>
    </submittedName>
</protein>
<reference evidence="2 3" key="1">
    <citation type="journal article" date="2020" name="Phytopathology">
        <title>Genome Sequence Resources of Colletotrichum truncatum, C. plurivorum, C. musicola, and C. sojae: Four Species Pathogenic to Soybean (Glycine max).</title>
        <authorList>
            <person name="Rogerio F."/>
            <person name="Boufleur T.R."/>
            <person name="Ciampi-Guillardi M."/>
            <person name="Sukno S.A."/>
            <person name="Thon M.R."/>
            <person name="Massola Junior N.S."/>
            <person name="Baroncelli R."/>
        </authorList>
    </citation>
    <scope>NUCLEOTIDE SEQUENCE [LARGE SCALE GENOMIC DNA]</scope>
    <source>
        <strain evidence="2 3">LFN0009</strain>
    </source>
</reference>
<dbReference type="Proteomes" id="UP000652219">
    <property type="component" value="Unassembled WGS sequence"/>
</dbReference>
<evidence type="ECO:0000313" key="3">
    <source>
        <dbReference type="Proteomes" id="UP000652219"/>
    </source>
</evidence>
<dbReference type="AlphaFoldDB" id="A0A8H6IN37"/>
<accession>A0A8H6IN37</accession>